<dbReference type="InterPro" id="IPR019673">
    <property type="entry name" value="Spore_germination_GerPC"/>
</dbReference>
<evidence type="ECO:0000313" key="2">
    <source>
        <dbReference type="EMBL" id="SHM43720.1"/>
    </source>
</evidence>
<reference evidence="2 3" key="1">
    <citation type="submission" date="2016-11" db="EMBL/GenBank/DDBJ databases">
        <authorList>
            <person name="Jaros S."/>
            <person name="Januszkiewicz K."/>
            <person name="Wedrychowicz H."/>
        </authorList>
    </citation>
    <scope>NUCLEOTIDE SEQUENCE [LARGE SCALE GENOMIC DNA]</scope>
    <source>
        <strain evidence="2 3">CGMCC 1.10681</strain>
    </source>
</reference>
<keyword evidence="1" id="KW-0175">Coiled coil</keyword>
<dbReference type="STRING" id="1027249.SAMN05216179_0140"/>
<organism evidence="2 3">
    <name type="scientific">Gracilibacillus kekensis</name>
    <dbReference type="NCBI Taxonomy" id="1027249"/>
    <lineage>
        <taxon>Bacteria</taxon>
        <taxon>Bacillati</taxon>
        <taxon>Bacillota</taxon>
        <taxon>Bacilli</taxon>
        <taxon>Bacillales</taxon>
        <taxon>Bacillaceae</taxon>
        <taxon>Gracilibacillus</taxon>
    </lineage>
</organism>
<protein>
    <submittedName>
        <fullName evidence="2">Spore germination protein PC</fullName>
    </submittedName>
</protein>
<dbReference type="OrthoDB" id="2991331at2"/>
<evidence type="ECO:0000313" key="3">
    <source>
        <dbReference type="Proteomes" id="UP000184184"/>
    </source>
</evidence>
<proteinExistence type="predicted"/>
<dbReference type="Pfam" id="PF10737">
    <property type="entry name" value="GerPC"/>
    <property type="match status" value="1"/>
</dbReference>
<name>A0A1M7ISL3_9BACI</name>
<keyword evidence="3" id="KW-1185">Reference proteome</keyword>
<evidence type="ECO:0000256" key="1">
    <source>
        <dbReference type="SAM" id="Coils"/>
    </source>
</evidence>
<feature type="coiled-coil region" evidence="1">
    <location>
        <begin position="10"/>
        <end position="37"/>
    </location>
</feature>
<dbReference type="RefSeq" id="WP_073198716.1">
    <property type="nucleotide sequence ID" value="NZ_FRCZ01000001.1"/>
</dbReference>
<accession>A0A1M7ISL3</accession>
<sequence>MDYQMMAFYIHQLQQHIHQLNEQINSLENRIHQLEQQTSPKTTIEKLEYHFDQLKIERLDGTLHIGVTPEDLNNIDEFSVPGASSPQVQSSIHQILDQHIEQEIPPYMEQLEQHYNYPLEPAYRKTLLDDLKNQLSSRIAYYQNANVPPDQLQEHILSNVKNELQLGLKKWFENNKK</sequence>
<dbReference type="AlphaFoldDB" id="A0A1M7ISL3"/>
<dbReference type="Proteomes" id="UP000184184">
    <property type="component" value="Unassembled WGS sequence"/>
</dbReference>
<gene>
    <name evidence="2" type="ORF">SAMN05216179_0140</name>
</gene>
<dbReference type="EMBL" id="FRCZ01000001">
    <property type="protein sequence ID" value="SHM43720.1"/>
    <property type="molecule type" value="Genomic_DNA"/>
</dbReference>